<protein>
    <submittedName>
        <fullName evidence="2">Uncharacterized protein</fullName>
    </submittedName>
</protein>
<gene>
    <name evidence="2" type="ORF">H920_07765</name>
</gene>
<feature type="compositionally biased region" description="Polar residues" evidence="1">
    <location>
        <begin position="17"/>
        <end position="30"/>
    </location>
</feature>
<name>A0A091DIH1_FUKDA</name>
<keyword evidence="3" id="KW-1185">Reference proteome</keyword>
<evidence type="ECO:0000313" key="3">
    <source>
        <dbReference type="Proteomes" id="UP000028990"/>
    </source>
</evidence>
<evidence type="ECO:0000256" key="1">
    <source>
        <dbReference type="SAM" id="MobiDB-lite"/>
    </source>
</evidence>
<sequence length="105" mass="11598">MHGKLATALGLHRRRPVSNNQLHGELTSTRPSREQASEQQPVAWRAHQCPEPSSEQTGEEHPAKQVPLQCSPYPHTQKAPGCASNYINTEEAQVVIKAILLSSRI</sequence>
<reference evidence="2 3" key="1">
    <citation type="submission" date="2013-11" db="EMBL/GenBank/DDBJ databases">
        <title>The Damaraland mole rat (Fukomys damarensis) genome and evolution of African mole rats.</title>
        <authorList>
            <person name="Gladyshev V.N."/>
            <person name="Fang X."/>
        </authorList>
    </citation>
    <scope>NUCLEOTIDE SEQUENCE [LARGE SCALE GENOMIC DNA]</scope>
    <source>
        <tissue evidence="2">Liver</tissue>
    </source>
</reference>
<feature type="region of interest" description="Disordered" evidence="1">
    <location>
        <begin position="1"/>
        <end position="72"/>
    </location>
</feature>
<evidence type="ECO:0000313" key="2">
    <source>
        <dbReference type="EMBL" id="KFO30877.1"/>
    </source>
</evidence>
<proteinExistence type="predicted"/>
<organism evidence="2 3">
    <name type="scientific">Fukomys damarensis</name>
    <name type="common">Damaraland mole rat</name>
    <name type="synonym">Cryptomys damarensis</name>
    <dbReference type="NCBI Taxonomy" id="885580"/>
    <lineage>
        <taxon>Eukaryota</taxon>
        <taxon>Metazoa</taxon>
        <taxon>Chordata</taxon>
        <taxon>Craniata</taxon>
        <taxon>Vertebrata</taxon>
        <taxon>Euteleostomi</taxon>
        <taxon>Mammalia</taxon>
        <taxon>Eutheria</taxon>
        <taxon>Euarchontoglires</taxon>
        <taxon>Glires</taxon>
        <taxon>Rodentia</taxon>
        <taxon>Hystricomorpha</taxon>
        <taxon>Bathyergidae</taxon>
        <taxon>Fukomys</taxon>
    </lineage>
</organism>
<dbReference type="AlphaFoldDB" id="A0A091DIH1"/>
<dbReference type="EMBL" id="KN122369">
    <property type="protein sequence ID" value="KFO30877.1"/>
    <property type="molecule type" value="Genomic_DNA"/>
</dbReference>
<dbReference type="Proteomes" id="UP000028990">
    <property type="component" value="Unassembled WGS sequence"/>
</dbReference>
<accession>A0A091DIH1</accession>